<feature type="region of interest" description="Disordered" evidence="4">
    <location>
        <begin position="1"/>
        <end position="28"/>
    </location>
</feature>
<dbReference type="Gene3D" id="3.40.50.300">
    <property type="entry name" value="P-loop containing nucleotide triphosphate hydrolases"/>
    <property type="match status" value="1"/>
</dbReference>
<dbReference type="InterPro" id="IPR001482">
    <property type="entry name" value="T2SS/T4SS_dom"/>
</dbReference>
<evidence type="ECO:0000256" key="3">
    <source>
        <dbReference type="ARBA" id="ARBA00022840"/>
    </source>
</evidence>
<keyword evidence="2" id="KW-0547">Nucleotide-binding</keyword>
<dbReference type="Gene3D" id="3.30.450.90">
    <property type="match status" value="1"/>
</dbReference>
<dbReference type="InterPro" id="IPR027417">
    <property type="entry name" value="P-loop_NTPase"/>
</dbReference>
<evidence type="ECO:0000256" key="4">
    <source>
        <dbReference type="SAM" id="MobiDB-lite"/>
    </source>
</evidence>
<dbReference type="PANTHER" id="PTHR30258:SF13">
    <property type="entry name" value="SECRETION PATHWAY ATPASE-RELATED"/>
    <property type="match status" value="1"/>
</dbReference>
<dbReference type="RefSeq" id="WP_087278952.1">
    <property type="nucleotide sequence ID" value="NZ_CP021455.1"/>
</dbReference>
<comment type="similarity">
    <text evidence="1">Belongs to the GSP E family.</text>
</comment>
<proteinExistence type="inferred from homology"/>
<dbReference type="CDD" id="cd01129">
    <property type="entry name" value="PulE-GspE-like"/>
    <property type="match status" value="1"/>
</dbReference>
<dbReference type="InterPro" id="IPR003593">
    <property type="entry name" value="AAA+_ATPase"/>
</dbReference>
<dbReference type="PANTHER" id="PTHR30258">
    <property type="entry name" value="TYPE II SECRETION SYSTEM PROTEIN GSPE-RELATED"/>
    <property type="match status" value="1"/>
</dbReference>
<dbReference type="SUPFAM" id="SSF160246">
    <property type="entry name" value="EspE N-terminal domain-like"/>
    <property type="match status" value="1"/>
</dbReference>
<dbReference type="GO" id="GO:0005886">
    <property type="term" value="C:plasma membrane"/>
    <property type="evidence" value="ECO:0007669"/>
    <property type="project" value="TreeGrafter"/>
</dbReference>
<evidence type="ECO:0000313" key="6">
    <source>
        <dbReference type="EMBL" id="ARU04419.1"/>
    </source>
</evidence>
<protein>
    <submittedName>
        <fullName evidence="6">Type II secretion system protein E</fullName>
    </submittedName>
</protein>
<evidence type="ECO:0000259" key="5">
    <source>
        <dbReference type="PROSITE" id="PS00662"/>
    </source>
</evidence>
<gene>
    <name evidence="6" type="ORF">CCO03_06780</name>
</gene>
<dbReference type="OrthoDB" id="5790493at2"/>
<dbReference type="InterPro" id="IPR037257">
    <property type="entry name" value="T2SS_E_N_sf"/>
</dbReference>
<dbReference type="Pfam" id="PF05157">
    <property type="entry name" value="MshEN"/>
    <property type="match status" value="1"/>
</dbReference>
<organism evidence="6 7">
    <name type="scientific">Comamonas serinivorans</name>
    <dbReference type="NCBI Taxonomy" id="1082851"/>
    <lineage>
        <taxon>Bacteria</taxon>
        <taxon>Pseudomonadati</taxon>
        <taxon>Pseudomonadota</taxon>
        <taxon>Betaproteobacteria</taxon>
        <taxon>Burkholderiales</taxon>
        <taxon>Comamonadaceae</taxon>
        <taxon>Comamonas</taxon>
    </lineage>
</organism>
<accession>A0A1Y0EM55</accession>
<dbReference type="Proteomes" id="UP000196138">
    <property type="component" value="Chromosome"/>
</dbReference>
<dbReference type="PROSITE" id="PS00662">
    <property type="entry name" value="T2SP_E"/>
    <property type="match status" value="1"/>
</dbReference>
<dbReference type="GO" id="GO:0005524">
    <property type="term" value="F:ATP binding"/>
    <property type="evidence" value="ECO:0007669"/>
    <property type="project" value="UniProtKB-KW"/>
</dbReference>
<sequence>MKTQALHRPPHAPATALADSPQRQPPAGPVHWRQFVQWLLMQEVITRDEADRVTLRCSQAESSQHPLIRLSALSVQAASDGHVMDIEELTQQLARWAELPYQRVDPLKVDAAKVSDVMGAAYAERHRILPIAVSPREVVVGVQEPFITDWVQELERQTKRNIRRVLVSPPEIKRYIAEFFALARSVKAAVKAGGNTTAASFEQLVELGSGNKQLDANDQGVVQVVDWLWQYAFEQRASDIHLEPRREQGAIRFRIDGVLHRVYQMPIGVLNAMIARVKLLGRMDVVERRRPQDGRVKTRNPAGAEVEMRLSTLPTAFGEKLVMRIFDPDNSVKTLSELGFTPDEARRWETLTSRPHGIILVTGPTGSGKTTTLYATLKRLATEEVNVSTVEDPIEMIEPALNQTQVQPQLDFSFAEGLRALMRQDPDIIMVGEIRDLETADMAVQAALTGHLVFSTLHTNDAPSAVTRLMELGVPPYLINATVLGVLAQRLVRTLCPACKQPDEAPDPESLAEAIKPWTLNRGNYRPYRPVGCLECRMTGYRGRMGLYELLGLSEDFKHLVNKEPSIDRLRRQGVKDGMRPLRLAGAIRVGEGMTTLDEVVAATPPLH</sequence>
<dbReference type="InterPro" id="IPR007831">
    <property type="entry name" value="T2SS_GspE_N"/>
</dbReference>
<keyword evidence="7" id="KW-1185">Reference proteome</keyword>
<dbReference type="Gene3D" id="3.30.300.160">
    <property type="entry name" value="Type II secretion system, protein E, N-terminal domain"/>
    <property type="match status" value="1"/>
</dbReference>
<reference evidence="6 7" key="1">
    <citation type="submission" date="2017-05" db="EMBL/GenBank/DDBJ databases">
        <authorList>
            <person name="Song R."/>
            <person name="Chenine A.L."/>
            <person name="Ruprecht R.M."/>
        </authorList>
    </citation>
    <scope>NUCLEOTIDE SEQUENCE [LARGE SCALE GENOMIC DNA]</scope>
    <source>
        <strain evidence="6 7">DSM 26136</strain>
    </source>
</reference>
<dbReference type="AlphaFoldDB" id="A0A1Y0EM55"/>
<feature type="domain" description="Bacterial type II secretion system protein E" evidence="5">
    <location>
        <begin position="422"/>
        <end position="436"/>
    </location>
</feature>
<evidence type="ECO:0000256" key="2">
    <source>
        <dbReference type="ARBA" id="ARBA00022741"/>
    </source>
</evidence>
<dbReference type="GO" id="GO:0016887">
    <property type="term" value="F:ATP hydrolysis activity"/>
    <property type="evidence" value="ECO:0007669"/>
    <property type="project" value="TreeGrafter"/>
</dbReference>
<evidence type="ECO:0000313" key="7">
    <source>
        <dbReference type="Proteomes" id="UP000196138"/>
    </source>
</evidence>
<dbReference type="Pfam" id="PF00437">
    <property type="entry name" value="T2SSE"/>
    <property type="match status" value="1"/>
</dbReference>
<name>A0A1Y0EM55_9BURK</name>
<dbReference type="SUPFAM" id="SSF52540">
    <property type="entry name" value="P-loop containing nucleoside triphosphate hydrolases"/>
    <property type="match status" value="1"/>
</dbReference>
<dbReference type="EMBL" id="CP021455">
    <property type="protein sequence ID" value="ARU04419.1"/>
    <property type="molecule type" value="Genomic_DNA"/>
</dbReference>
<dbReference type="FunFam" id="3.40.50.300:FF:000398">
    <property type="entry name" value="Type IV pilus assembly ATPase PilB"/>
    <property type="match status" value="1"/>
</dbReference>
<dbReference type="KEGG" id="cser:CCO03_06780"/>
<evidence type="ECO:0000256" key="1">
    <source>
        <dbReference type="ARBA" id="ARBA00006611"/>
    </source>
</evidence>
<dbReference type="SMART" id="SM00382">
    <property type="entry name" value="AAA"/>
    <property type="match status" value="1"/>
</dbReference>
<keyword evidence="3" id="KW-0067">ATP-binding</keyword>